<evidence type="ECO:0000256" key="5">
    <source>
        <dbReference type="RuleBase" id="RU004336"/>
    </source>
</evidence>
<protein>
    <submittedName>
        <fullName evidence="6">Glucan endo-1,3-beta-glucosidase GV</fullName>
    </submittedName>
</protein>
<dbReference type="GO" id="GO:0004553">
    <property type="term" value="F:hydrolase activity, hydrolyzing O-glycosyl compounds"/>
    <property type="evidence" value="ECO:0007669"/>
    <property type="project" value="InterPro"/>
</dbReference>
<keyword evidence="3 5" id="KW-0326">Glycosidase</keyword>
<dbReference type="PANTHER" id="PTHR32227">
    <property type="entry name" value="GLUCAN ENDO-1,3-BETA-GLUCOSIDASE BG1-RELATED-RELATED"/>
    <property type="match status" value="1"/>
</dbReference>
<sequence>MLPDMQNLNNALSAAGFGNINVSTAVKMSVLAFSSPPSSGAFVDPRHGPHRFGLLAGTGSPLLANIYPYCAYRGAGGNIDLNYALLKPSSPTSNGPEYTNLFDAMTDAMYSAMEKVGGSNVPIVVSESGWPSDGGFEAMVENTQTYNQNLIDHVGNGTPKRPWALETYIFAMFICRQRHETE</sequence>
<dbReference type="PROSITE" id="PS00587">
    <property type="entry name" value="GLYCOSYL_HYDROL_F17"/>
    <property type="match status" value="1"/>
</dbReference>
<dbReference type="OrthoDB" id="1930366at2759"/>
<dbReference type="Proteomes" id="UP000095767">
    <property type="component" value="Unassembled WGS sequence"/>
</dbReference>
<proteinExistence type="inferred from homology"/>
<dbReference type="AlphaFoldDB" id="A0A1E5WF16"/>
<dbReference type="SUPFAM" id="SSF51445">
    <property type="entry name" value="(Trans)glycosidases"/>
    <property type="match status" value="1"/>
</dbReference>
<dbReference type="GO" id="GO:0005975">
    <property type="term" value="P:carbohydrate metabolic process"/>
    <property type="evidence" value="ECO:0007669"/>
    <property type="project" value="InterPro"/>
</dbReference>
<organism evidence="6 7">
    <name type="scientific">Dichanthelium oligosanthes</name>
    <dbReference type="NCBI Taxonomy" id="888268"/>
    <lineage>
        <taxon>Eukaryota</taxon>
        <taxon>Viridiplantae</taxon>
        <taxon>Streptophyta</taxon>
        <taxon>Embryophyta</taxon>
        <taxon>Tracheophyta</taxon>
        <taxon>Spermatophyta</taxon>
        <taxon>Magnoliopsida</taxon>
        <taxon>Liliopsida</taxon>
        <taxon>Poales</taxon>
        <taxon>Poaceae</taxon>
        <taxon>PACMAD clade</taxon>
        <taxon>Panicoideae</taxon>
        <taxon>Panicodae</taxon>
        <taxon>Paniceae</taxon>
        <taxon>Dichantheliinae</taxon>
        <taxon>Dichanthelium</taxon>
    </lineage>
</organism>
<dbReference type="InterPro" id="IPR017853">
    <property type="entry name" value="GH"/>
</dbReference>
<evidence type="ECO:0000256" key="2">
    <source>
        <dbReference type="ARBA" id="ARBA00022801"/>
    </source>
</evidence>
<evidence type="ECO:0000256" key="1">
    <source>
        <dbReference type="ARBA" id="ARBA00008773"/>
    </source>
</evidence>
<dbReference type="EMBL" id="LWDX02010423">
    <property type="protein sequence ID" value="OEL36009.1"/>
    <property type="molecule type" value="Genomic_DNA"/>
</dbReference>
<comment type="caution">
    <text evidence="6">The sequence shown here is derived from an EMBL/GenBank/DDBJ whole genome shotgun (WGS) entry which is preliminary data.</text>
</comment>
<keyword evidence="7" id="KW-1185">Reference proteome</keyword>
<dbReference type="Pfam" id="PF00332">
    <property type="entry name" value="Glyco_hydro_17"/>
    <property type="match status" value="1"/>
</dbReference>
<comment type="similarity">
    <text evidence="1 4">Belongs to the glycosyl hydrolase 17 family.</text>
</comment>
<reference evidence="6 7" key="1">
    <citation type="submission" date="2016-09" db="EMBL/GenBank/DDBJ databases">
        <title>The draft genome of Dichanthelium oligosanthes: A C3 panicoid grass species.</title>
        <authorList>
            <person name="Studer A.J."/>
            <person name="Schnable J.C."/>
            <person name="Brutnell T.P."/>
        </authorList>
    </citation>
    <scope>NUCLEOTIDE SEQUENCE [LARGE SCALE GENOMIC DNA]</scope>
    <source>
        <strain evidence="7">cv. Kellogg 1175</strain>
        <tissue evidence="6">Leaf</tissue>
    </source>
</reference>
<gene>
    <name evidence="6" type="ORF">BAE44_0002972</name>
</gene>
<keyword evidence="2 5" id="KW-0378">Hydrolase</keyword>
<accession>A0A1E5WF16</accession>
<evidence type="ECO:0000313" key="7">
    <source>
        <dbReference type="Proteomes" id="UP000095767"/>
    </source>
</evidence>
<name>A0A1E5WF16_9POAL</name>
<evidence type="ECO:0000256" key="4">
    <source>
        <dbReference type="RuleBase" id="RU004335"/>
    </source>
</evidence>
<dbReference type="Gene3D" id="3.20.20.80">
    <property type="entry name" value="Glycosidases"/>
    <property type="match status" value="1"/>
</dbReference>
<evidence type="ECO:0000256" key="3">
    <source>
        <dbReference type="ARBA" id="ARBA00023295"/>
    </source>
</evidence>
<dbReference type="InterPro" id="IPR000490">
    <property type="entry name" value="Glyco_hydro_17"/>
</dbReference>
<dbReference type="InterPro" id="IPR044965">
    <property type="entry name" value="Glyco_hydro_17_plant"/>
</dbReference>
<dbReference type="STRING" id="888268.A0A1E5WF16"/>
<evidence type="ECO:0000313" key="6">
    <source>
        <dbReference type="EMBL" id="OEL36009.1"/>
    </source>
</evidence>